<evidence type="ECO:0000259" key="2">
    <source>
        <dbReference type="PROSITE" id="PS50041"/>
    </source>
</evidence>
<gene>
    <name evidence="3" type="ORF">HOLleu_09522</name>
</gene>
<feature type="signal peptide" evidence="1">
    <location>
        <begin position="1"/>
        <end position="20"/>
    </location>
</feature>
<dbReference type="Pfam" id="PF00059">
    <property type="entry name" value="Lectin_C"/>
    <property type="match status" value="1"/>
</dbReference>
<reference evidence="3" key="1">
    <citation type="submission" date="2021-10" db="EMBL/GenBank/DDBJ databases">
        <title>Tropical sea cucumber genome reveals ecological adaptation and Cuvierian tubules defense mechanism.</title>
        <authorList>
            <person name="Chen T."/>
        </authorList>
    </citation>
    <scope>NUCLEOTIDE SEQUENCE</scope>
    <source>
        <strain evidence="3">Nanhai2018</strain>
        <tissue evidence="3">Muscle</tissue>
    </source>
</reference>
<dbReference type="OrthoDB" id="418245at2759"/>
<sequence length="183" mass="20713">MYCFNILTVILAISVGCVECHHKAACPTYWTNRGDFCYRLYSTEKTWVDAEAFCKTIGAPNGQGIAHLASVHSADEQQDLYDYWKTHRNEIPSSVVYSSNTEYPGLWIGLNDIAHNRDWRYTDGSTVDYTNWLNGEPNNCCGGEAAVHMWDGPHHNGGWNDIAHNSQEWTFPFICKMPASSCH</sequence>
<accession>A0A9Q1CDJ8</accession>
<dbReference type="EMBL" id="JAIZAY010000004">
    <property type="protein sequence ID" value="KAJ8042699.1"/>
    <property type="molecule type" value="Genomic_DNA"/>
</dbReference>
<protein>
    <submittedName>
        <fullName evidence="3">C-type lectin</fullName>
    </submittedName>
</protein>
<keyword evidence="4" id="KW-1185">Reference proteome</keyword>
<dbReference type="InterPro" id="IPR050111">
    <property type="entry name" value="C-type_lectin/snaclec_domain"/>
</dbReference>
<dbReference type="Proteomes" id="UP001152320">
    <property type="component" value="Chromosome 4"/>
</dbReference>
<evidence type="ECO:0000313" key="4">
    <source>
        <dbReference type="Proteomes" id="UP001152320"/>
    </source>
</evidence>
<dbReference type="SMART" id="SM00034">
    <property type="entry name" value="CLECT"/>
    <property type="match status" value="1"/>
</dbReference>
<dbReference type="InterPro" id="IPR016186">
    <property type="entry name" value="C-type_lectin-like/link_sf"/>
</dbReference>
<name>A0A9Q1CDJ8_HOLLE</name>
<dbReference type="AlphaFoldDB" id="A0A9Q1CDJ8"/>
<dbReference type="InterPro" id="IPR001304">
    <property type="entry name" value="C-type_lectin-like"/>
</dbReference>
<dbReference type="Gene3D" id="3.10.100.10">
    <property type="entry name" value="Mannose-Binding Protein A, subunit A"/>
    <property type="match status" value="1"/>
</dbReference>
<comment type="caution">
    <text evidence="3">The sequence shown here is derived from an EMBL/GenBank/DDBJ whole genome shotgun (WGS) entry which is preliminary data.</text>
</comment>
<dbReference type="SUPFAM" id="SSF56436">
    <property type="entry name" value="C-type lectin-like"/>
    <property type="match status" value="1"/>
</dbReference>
<feature type="domain" description="C-type lectin" evidence="2">
    <location>
        <begin position="33"/>
        <end position="161"/>
    </location>
</feature>
<organism evidence="3 4">
    <name type="scientific">Holothuria leucospilota</name>
    <name type="common">Black long sea cucumber</name>
    <name type="synonym">Mertensiothuria leucospilota</name>
    <dbReference type="NCBI Taxonomy" id="206669"/>
    <lineage>
        <taxon>Eukaryota</taxon>
        <taxon>Metazoa</taxon>
        <taxon>Echinodermata</taxon>
        <taxon>Eleutherozoa</taxon>
        <taxon>Echinozoa</taxon>
        <taxon>Holothuroidea</taxon>
        <taxon>Aspidochirotacea</taxon>
        <taxon>Aspidochirotida</taxon>
        <taxon>Holothuriidae</taxon>
        <taxon>Holothuria</taxon>
    </lineage>
</organism>
<evidence type="ECO:0000313" key="3">
    <source>
        <dbReference type="EMBL" id="KAJ8042699.1"/>
    </source>
</evidence>
<feature type="chain" id="PRO_5040404875" evidence="1">
    <location>
        <begin position="21"/>
        <end position="183"/>
    </location>
</feature>
<dbReference type="PROSITE" id="PS50041">
    <property type="entry name" value="C_TYPE_LECTIN_2"/>
    <property type="match status" value="1"/>
</dbReference>
<dbReference type="InterPro" id="IPR016187">
    <property type="entry name" value="CTDL_fold"/>
</dbReference>
<evidence type="ECO:0000256" key="1">
    <source>
        <dbReference type="SAM" id="SignalP"/>
    </source>
</evidence>
<dbReference type="PANTHER" id="PTHR22803">
    <property type="entry name" value="MANNOSE, PHOSPHOLIPASE, LECTIN RECEPTOR RELATED"/>
    <property type="match status" value="1"/>
</dbReference>
<keyword evidence="1" id="KW-0732">Signal</keyword>
<proteinExistence type="predicted"/>